<sequence>MNYVILTILLAAGIFDIFLSVTARTTISQAYQKLFRTWIDIGIFAAGLAGLCVWHYYQPELDFTLAVVMAGVWGHIVFPNKERYKYL</sequence>
<comment type="caution">
    <text evidence="2">The sequence shown here is derived from an EMBL/GenBank/DDBJ whole genome shotgun (WGS) entry which is preliminary data.</text>
</comment>
<keyword evidence="1" id="KW-1133">Transmembrane helix</keyword>
<name>A0A0F9JGU3_9ZZZZ</name>
<feature type="transmembrane region" description="Helical" evidence="1">
    <location>
        <begin position="6"/>
        <end position="26"/>
    </location>
</feature>
<feature type="transmembrane region" description="Helical" evidence="1">
    <location>
        <begin position="38"/>
        <end position="57"/>
    </location>
</feature>
<reference evidence="2" key="1">
    <citation type="journal article" date="2015" name="Nature">
        <title>Complex archaea that bridge the gap between prokaryotes and eukaryotes.</title>
        <authorList>
            <person name="Spang A."/>
            <person name="Saw J.H."/>
            <person name="Jorgensen S.L."/>
            <person name="Zaremba-Niedzwiedzka K."/>
            <person name="Martijn J."/>
            <person name="Lind A.E."/>
            <person name="van Eijk R."/>
            <person name="Schleper C."/>
            <person name="Guy L."/>
            <person name="Ettema T.J."/>
        </authorList>
    </citation>
    <scope>NUCLEOTIDE SEQUENCE</scope>
</reference>
<dbReference type="AlphaFoldDB" id="A0A0F9JGU3"/>
<proteinExistence type="predicted"/>
<protein>
    <submittedName>
        <fullName evidence="2">Uncharacterized protein</fullName>
    </submittedName>
</protein>
<keyword evidence="1" id="KW-0472">Membrane</keyword>
<feature type="transmembrane region" description="Helical" evidence="1">
    <location>
        <begin position="63"/>
        <end position="80"/>
    </location>
</feature>
<accession>A0A0F9JGU3</accession>
<gene>
    <name evidence="2" type="ORF">LCGC14_1530480</name>
</gene>
<evidence type="ECO:0000256" key="1">
    <source>
        <dbReference type="SAM" id="Phobius"/>
    </source>
</evidence>
<organism evidence="2">
    <name type="scientific">marine sediment metagenome</name>
    <dbReference type="NCBI Taxonomy" id="412755"/>
    <lineage>
        <taxon>unclassified sequences</taxon>
        <taxon>metagenomes</taxon>
        <taxon>ecological metagenomes</taxon>
    </lineage>
</organism>
<evidence type="ECO:0000313" key="2">
    <source>
        <dbReference type="EMBL" id="KKM61556.1"/>
    </source>
</evidence>
<keyword evidence="1" id="KW-0812">Transmembrane</keyword>
<dbReference type="EMBL" id="LAZR01011461">
    <property type="protein sequence ID" value="KKM61556.1"/>
    <property type="molecule type" value="Genomic_DNA"/>
</dbReference>